<organism evidence="2 3">
    <name type="scientific">Clavelina lepadiformis</name>
    <name type="common">Light-bulb sea squirt</name>
    <name type="synonym">Ascidia lepadiformis</name>
    <dbReference type="NCBI Taxonomy" id="159417"/>
    <lineage>
        <taxon>Eukaryota</taxon>
        <taxon>Metazoa</taxon>
        <taxon>Chordata</taxon>
        <taxon>Tunicata</taxon>
        <taxon>Ascidiacea</taxon>
        <taxon>Aplousobranchia</taxon>
        <taxon>Clavelinidae</taxon>
        <taxon>Clavelina</taxon>
    </lineage>
</organism>
<feature type="region of interest" description="Disordered" evidence="1">
    <location>
        <begin position="470"/>
        <end position="565"/>
    </location>
</feature>
<feature type="compositionally biased region" description="Basic and acidic residues" evidence="1">
    <location>
        <begin position="1329"/>
        <end position="1352"/>
    </location>
</feature>
<name>A0ABP0F144_CLALP</name>
<feature type="region of interest" description="Disordered" evidence="1">
    <location>
        <begin position="1329"/>
        <end position="1372"/>
    </location>
</feature>
<feature type="compositionally biased region" description="Basic and acidic residues" evidence="1">
    <location>
        <begin position="924"/>
        <end position="955"/>
    </location>
</feature>
<reference evidence="2 3" key="1">
    <citation type="submission" date="2024-02" db="EMBL/GenBank/DDBJ databases">
        <authorList>
            <person name="Daric V."/>
            <person name="Darras S."/>
        </authorList>
    </citation>
    <scope>NUCLEOTIDE SEQUENCE [LARGE SCALE GENOMIC DNA]</scope>
</reference>
<feature type="compositionally biased region" description="Basic and acidic residues" evidence="1">
    <location>
        <begin position="890"/>
        <end position="918"/>
    </location>
</feature>
<dbReference type="Proteomes" id="UP001642483">
    <property type="component" value="Unassembled WGS sequence"/>
</dbReference>
<feature type="compositionally biased region" description="Basic and acidic residues" evidence="1">
    <location>
        <begin position="633"/>
        <end position="659"/>
    </location>
</feature>
<feature type="compositionally biased region" description="Basic and acidic residues" evidence="1">
    <location>
        <begin position="369"/>
        <end position="393"/>
    </location>
</feature>
<evidence type="ECO:0000313" key="3">
    <source>
        <dbReference type="Proteomes" id="UP001642483"/>
    </source>
</evidence>
<protein>
    <submittedName>
        <fullName evidence="2">Uncharacterized protein</fullName>
    </submittedName>
</protein>
<feature type="compositionally biased region" description="Basic and acidic residues" evidence="1">
    <location>
        <begin position="617"/>
        <end position="626"/>
    </location>
</feature>
<feature type="compositionally biased region" description="Basic residues" evidence="1">
    <location>
        <begin position="216"/>
        <end position="227"/>
    </location>
</feature>
<accession>A0ABP0F144</accession>
<feature type="region of interest" description="Disordered" evidence="1">
    <location>
        <begin position="369"/>
        <end position="408"/>
    </location>
</feature>
<feature type="compositionally biased region" description="Basic and acidic residues" evidence="1">
    <location>
        <begin position="723"/>
        <end position="736"/>
    </location>
</feature>
<gene>
    <name evidence="2" type="ORF">CVLEPA_LOCUS2299</name>
</gene>
<comment type="caution">
    <text evidence="2">The sequence shown here is derived from an EMBL/GenBank/DDBJ whole genome shotgun (WGS) entry which is preliminary data.</text>
</comment>
<sequence>MARFDPTALIVNPPPMPTFNMCPGRAEIIKEGKLSWSKIPVDSDLTYSHVDDDSDTLGFVDKKPVLYGRGPKIYQPEYDSSRRAYDNVCSKNAFLKKRQESNLSKIGCLIPIQPLKSNSLYGSGQKKGKEETSLLDAARNAQATSIIKLAKEELAAAEAFRETEKYQPQRAAIAHGTYHASSQAHALQPYPPSRPKSATSEIPSPIQKQAHDTSNKKKKKKKKKPKLKPLPPLKPPPQYFLQHALDSNINPHPEVLKSCEPFHLSHSIDFSEAGNDLNNFWSDPTKYSGNVSGLRPQHPPYMSCSSPGKVLSEYQLKHMLRLPPLKMPDLTKADKPPTTLSMVPSYQQQALPMSSFSPEKNNFFDIDKGLTSHHNDDQQQDEKHKITEEELQKESAISANGESEPVEKDSIKLCAIPNQKDVTSNIVDAKIEDKEDQSIVDEALKKSTILAVIKFEPMSVGKDDIKLCPPSKHKDLTSNIVDAETADKKDQNTAEETPKERTILAFSESEPMSVEKDNIKLCPPSKHKDLTSNTVNAETADKKDQSTAEEPQKRGTVPVISESEPISAEKDIMKLCPLSKHKDLTSNIVDAKTEDKKDQNTAEEMEEEITILAFSESEPKSVENDSMKLCPPSKHEQETHELIENESTDKEESLTDYTKKSVSDLKIDENISGILDFTTASGESSKIQNEKDKPKESKSLKVDSWDLTTSDGNSDCIDVEAEDTFKDHIKSDKETPELIENESNSKEESLTDHAQKSVGGLKTDKNISDVLDCTTASGESSRNENEDKYKGSGSSKVSSWDLTTSDKNPVDTDDDAEDPFKDDAKFEKESAASFVSIPTEKTRKETTYQGHTFVAYVKKPGTGVHRPEPQCELSDLSLSDCMDKEQEILESEKIGKQKKEEGKEKVEKVAEKQEVIEKQDEEQNEKGRAEDVTEEQKVKETEKACDSSEDSKTEEAACCATNLSEDKETSEINDMTEAEIKPELAHVTTATPKLKLADEKPGCSYASPAMKHLAAQGWVDSDDLNLEEKSLVKRKPKKKLWWKKIKEELQSVFMLPYKSKEMDSATLAEQIRIMELKHERKMAKMRRKEELEETKWKVKQAKKCREIVKEEVKELEKEKKKDNKLKKIEARLKREVAEQQMYKFYDESYHRAKTLRKDSRRAQIKRKKEEKKQHRITEKFKKAQKRQEAIRSKQEKKEKKIQKEEEKYKKMLRKSGYNEKQVNQKMALQEEKMIRKIEQTRKALEMKDDEASEECKGRWIKLEKSFEKKHNELEQKMKERNEKQHENERSLSLKMEVLREKCARKKLEKKHKKLKKLIKKEEQHVIKEMKKWNEEQDKKLKEQNKETKMRLKERNKKQNKLKKYEKHALKRKTKYETSSLKDFDEKASKLELKRHKSKEEYDTSSLEDLDENIAKLKSNDGYTSLKTYLKKNNDNLKKPRKCSLRTKVVQKKKMQYRKRVESPVRIVPTCCSRHKTCTTLKYRYCRKVVTSVRRLDRFQSEAFVAHYCRTPQPPLARSDEVSINLVHSHAVIQTDAYILYS</sequence>
<evidence type="ECO:0000313" key="2">
    <source>
        <dbReference type="EMBL" id="CAK8672591.1"/>
    </source>
</evidence>
<feature type="compositionally biased region" description="Basic and acidic residues" evidence="1">
    <location>
        <begin position="688"/>
        <end position="704"/>
    </location>
</feature>
<evidence type="ECO:0000256" key="1">
    <source>
        <dbReference type="SAM" id="MobiDB-lite"/>
    </source>
</evidence>
<feature type="compositionally biased region" description="Polar residues" evidence="1">
    <location>
        <begin position="678"/>
        <end position="687"/>
    </location>
</feature>
<feature type="compositionally biased region" description="Basic residues" evidence="1">
    <location>
        <begin position="1353"/>
        <end position="1372"/>
    </location>
</feature>
<feature type="region of interest" description="Disordered" evidence="1">
    <location>
        <begin position="1271"/>
        <end position="1292"/>
    </location>
</feature>
<feature type="region of interest" description="Disordered" evidence="1">
    <location>
        <begin position="177"/>
        <end position="237"/>
    </location>
</feature>
<feature type="compositionally biased region" description="Basic and acidic residues" evidence="1">
    <location>
        <begin position="485"/>
        <end position="502"/>
    </location>
</feature>
<feature type="compositionally biased region" description="Basic and acidic residues" evidence="1">
    <location>
        <begin position="781"/>
        <end position="790"/>
    </location>
</feature>
<dbReference type="EMBL" id="CAWYQH010000001">
    <property type="protein sequence ID" value="CAK8672591.1"/>
    <property type="molecule type" value="Genomic_DNA"/>
</dbReference>
<feature type="region of interest" description="Disordered" evidence="1">
    <location>
        <begin position="678"/>
        <end position="822"/>
    </location>
</feature>
<feature type="region of interest" description="Disordered" evidence="1">
    <location>
        <begin position="614"/>
        <end position="659"/>
    </location>
</feature>
<keyword evidence="3" id="KW-1185">Reference proteome</keyword>
<feature type="region of interest" description="Disordered" evidence="1">
    <location>
        <begin position="1155"/>
        <end position="1203"/>
    </location>
</feature>
<proteinExistence type="predicted"/>
<feature type="compositionally biased region" description="Basic and acidic residues" evidence="1">
    <location>
        <begin position="1170"/>
        <end position="1203"/>
    </location>
</feature>
<feature type="region of interest" description="Disordered" evidence="1">
    <location>
        <begin position="890"/>
        <end position="972"/>
    </location>
</feature>
<feature type="compositionally biased region" description="Pro residues" evidence="1">
    <location>
        <begin position="228"/>
        <end position="237"/>
    </location>
</feature>
<feature type="compositionally biased region" description="Basic and acidic residues" evidence="1">
    <location>
        <begin position="539"/>
        <end position="553"/>
    </location>
</feature>
<feature type="compositionally biased region" description="Basic and acidic residues" evidence="1">
    <location>
        <begin position="743"/>
        <end position="755"/>
    </location>
</feature>